<evidence type="ECO:0000256" key="1">
    <source>
        <dbReference type="SAM" id="SignalP"/>
    </source>
</evidence>
<dbReference type="RefSeq" id="XP_009536300.1">
    <property type="nucleotide sequence ID" value="XM_009538005.1"/>
</dbReference>
<feature type="chain" id="PRO_5003472858" description="Chitin-binding type-4 domain-containing protein" evidence="1">
    <location>
        <begin position="20"/>
        <end position="187"/>
    </location>
</feature>
<dbReference type="GeneID" id="20638676"/>
<proteinExistence type="predicted"/>
<organism evidence="2 3">
    <name type="scientific">Phytophthora sojae (strain P6497)</name>
    <name type="common">Soybean stem and root rot agent</name>
    <name type="synonym">Phytophthora megasperma f. sp. glycines</name>
    <dbReference type="NCBI Taxonomy" id="1094619"/>
    <lineage>
        <taxon>Eukaryota</taxon>
        <taxon>Sar</taxon>
        <taxon>Stramenopiles</taxon>
        <taxon>Oomycota</taxon>
        <taxon>Peronosporomycetes</taxon>
        <taxon>Peronosporales</taxon>
        <taxon>Peronosporaceae</taxon>
        <taxon>Phytophthora</taxon>
    </lineage>
</organism>
<keyword evidence="1" id="KW-0732">Signal</keyword>
<dbReference type="SMR" id="G5A8A2"/>
<dbReference type="EMBL" id="JH159161">
    <property type="protein sequence ID" value="EGZ08128.1"/>
    <property type="molecule type" value="Genomic_DNA"/>
</dbReference>
<name>G5A8A2_PHYSP</name>
<dbReference type="KEGG" id="psoj:PHYSODRAFT_255975"/>
<evidence type="ECO:0008006" key="4">
    <source>
        <dbReference type="Google" id="ProtNLM"/>
    </source>
</evidence>
<accession>G5A8A2</accession>
<keyword evidence="3" id="KW-1185">Reference proteome</keyword>
<sequence>MPVTWSVALVSVVTTATLAVTPADAHGYLSSPTITAAVNSAFGGHEWNRGPEFSTATFTSAFPNTGYSSLRDMLDQQVADCANTRIDVSPVDVAGLTVVTWENGNGITSHRGPCEVWVDDIVVNHQDDCVATYGAGTQIKVPANFSKCLGDCTLRFYWLALHEPKWQIYKQCVPIVNNSGARALRTA</sequence>
<dbReference type="AlphaFoldDB" id="G5A8A2"/>
<evidence type="ECO:0000313" key="3">
    <source>
        <dbReference type="Proteomes" id="UP000002640"/>
    </source>
</evidence>
<dbReference type="Proteomes" id="UP000002640">
    <property type="component" value="Unassembled WGS sequence"/>
</dbReference>
<evidence type="ECO:0000313" key="2">
    <source>
        <dbReference type="EMBL" id="EGZ08128.1"/>
    </source>
</evidence>
<protein>
    <recommendedName>
        <fullName evidence="4">Chitin-binding type-4 domain-containing protein</fullName>
    </recommendedName>
</protein>
<reference evidence="2 3" key="1">
    <citation type="journal article" date="2006" name="Science">
        <title>Phytophthora genome sequences uncover evolutionary origins and mechanisms of pathogenesis.</title>
        <authorList>
            <person name="Tyler B.M."/>
            <person name="Tripathy S."/>
            <person name="Zhang X."/>
            <person name="Dehal P."/>
            <person name="Jiang R.H."/>
            <person name="Aerts A."/>
            <person name="Arredondo F.D."/>
            <person name="Baxter L."/>
            <person name="Bensasson D."/>
            <person name="Beynon J.L."/>
            <person name="Chapman J."/>
            <person name="Damasceno C.M."/>
            <person name="Dorrance A.E."/>
            <person name="Dou D."/>
            <person name="Dickerman A.W."/>
            <person name="Dubchak I.L."/>
            <person name="Garbelotto M."/>
            <person name="Gijzen M."/>
            <person name="Gordon S.G."/>
            <person name="Govers F."/>
            <person name="Grunwald N.J."/>
            <person name="Huang W."/>
            <person name="Ivors K.L."/>
            <person name="Jones R.W."/>
            <person name="Kamoun S."/>
            <person name="Krampis K."/>
            <person name="Lamour K.H."/>
            <person name="Lee M.K."/>
            <person name="McDonald W.H."/>
            <person name="Medina M."/>
            <person name="Meijer H.J."/>
            <person name="Nordberg E.K."/>
            <person name="Maclean D.J."/>
            <person name="Ospina-Giraldo M.D."/>
            <person name="Morris P.F."/>
            <person name="Phuntumart V."/>
            <person name="Putnam N.H."/>
            <person name="Rash S."/>
            <person name="Rose J.K."/>
            <person name="Sakihama Y."/>
            <person name="Salamov A.A."/>
            <person name="Savidor A."/>
            <person name="Scheuring C.F."/>
            <person name="Smith B.M."/>
            <person name="Sobral B.W."/>
            <person name="Terry A."/>
            <person name="Torto-Alalibo T.A."/>
            <person name="Win J."/>
            <person name="Xu Z."/>
            <person name="Zhang H."/>
            <person name="Grigoriev I.V."/>
            <person name="Rokhsar D.S."/>
            <person name="Boore J.L."/>
        </authorList>
    </citation>
    <scope>NUCLEOTIDE SEQUENCE [LARGE SCALE GENOMIC DNA]</scope>
    <source>
        <strain evidence="2 3">P6497</strain>
    </source>
</reference>
<gene>
    <name evidence="2" type="ORF">PHYSODRAFT_255975</name>
</gene>
<feature type="signal peptide" evidence="1">
    <location>
        <begin position="1"/>
        <end position="19"/>
    </location>
</feature>
<dbReference type="InParanoid" id="G5A8A2"/>